<dbReference type="Proteomes" id="UP000053372">
    <property type="component" value="Unassembled WGS sequence"/>
</dbReference>
<organism evidence="1 2">
    <name type="scientific">Mastigocoleus testarum BC008</name>
    <dbReference type="NCBI Taxonomy" id="371196"/>
    <lineage>
        <taxon>Bacteria</taxon>
        <taxon>Bacillati</taxon>
        <taxon>Cyanobacteriota</taxon>
        <taxon>Cyanophyceae</taxon>
        <taxon>Nostocales</taxon>
        <taxon>Hapalosiphonaceae</taxon>
        <taxon>Mastigocoleus</taxon>
    </lineage>
</organism>
<dbReference type="OrthoDB" id="532149at2"/>
<gene>
    <name evidence="1" type="ORF">BC008_00240</name>
</gene>
<comment type="caution">
    <text evidence="1">The sequence shown here is derived from an EMBL/GenBank/DDBJ whole genome shotgun (WGS) entry which is preliminary data.</text>
</comment>
<dbReference type="EMBL" id="LMTZ01000076">
    <property type="protein sequence ID" value="KST68225.1"/>
    <property type="molecule type" value="Genomic_DNA"/>
</dbReference>
<evidence type="ECO:0000313" key="1">
    <source>
        <dbReference type="EMBL" id="KST68225.1"/>
    </source>
</evidence>
<evidence type="ECO:0000313" key="2">
    <source>
        <dbReference type="Proteomes" id="UP000053372"/>
    </source>
</evidence>
<protein>
    <submittedName>
        <fullName evidence="1">Sugar ABC transporter permease</fullName>
    </submittedName>
</protein>
<dbReference type="AlphaFoldDB" id="A0A0V7ZV31"/>
<keyword evidence="2" id="KW-1185">Reference proteome</keyword>
<proteinExistence type="predicted"/>
<dbReference type="RefSeq" id="WP_027846085.1">
    <property type="nucleotide sequence ID" value="NZ_LMTZ01000076.1"/>
</dbReference>
<accession>A0A0V7ZV31</accession>
<sequence length="128" mass="13981">MATTSNVEVTISLSEPDLDDEELQAEAENLLPQIREVDGVEEANLITLAQAPTGSKAFGGFAVGKLKALVNPKNLGSLFKFLGDRLGNKTIKVIIKKSPLNEEITVEATNSQDFELAWQKVENRLNNK</sequence>
<reference evidence="1 2" key="1">
    <citation type="journal article" date="2015" name="Genome Announc.">
        <title>Draft Genome of the Euendolithic (true boring) Cyanobacterium Mastigocoleus testarum strain BC008.</title>
        <authorList>
            <person name="Guida B.S."/>
            <person name="Garcia-Pichel F."/>
        </authorList>
    </citation>
    <scope>NUCLEOTIDE SEQUENCE [LARGE SCALE GENOMIC DNA]</scope>
    <source>
        <strain evidence="1 2">BC008</strain>
    </source>
</reference>
<name>A0A0V7ZV31_9CYAN</name>